<organism evidence="1 2">
    <name type="scientific">Fusobacterium hwasookii ChDC F128</name>
    <dbReference type="NCBI Taxonomy" id="1216362"/>
    <lineage>
        <taxon>Bacteria</taxon>
        <taxon>Fusobacteriati</taxon>
        <taxon>Fusobacteriota</taxon>
        <taxon>Fusobacteriia</taxon>
        <taxon>Fusobacteriales</taxon>
        <taxon>Fusobacteriaceae</taxon>
        <taxon>Fusobacterium</taxon>
    </lineage>
</organism>
<keyword evidence="2" id="KW-1185">Reference proteome</keyword>
<proteinExistence type="predicted"/>
<name>A0ABN0GZT3_9FUSO</name>
<evidence type="ECO:0000313" key="1">
    <source>
        <dbReference type="EMBL" id="EJU07428.1"/>
    </source>
</evidence>
<sequence>MKKILVILMVLVSLVSCGILEDHSEWFNKHKNSNKVKSKEWEYVYKNDEKFDSLLEEGNPKVTGARQLAEIYKAWMTLMFLDEPEDIDILKNKLHFKFIDDEILIFEFDTKMHYSGYINTKTHEIYLYNPIYDNHTQQNAVSYEKLVNEINRQLKGSQMIKDMILGKDKNDDFKK</sequence>
<comment type="caution">
    <text evidence="1">The sequence shown here is derived from an EMBL/GenBank/DDBJ whole genome shotgun (WGS) entry which is preliminary data.</text>
</comment>
<dbReference type="Proteomes" id="UP000004829">
    <property type="component" value="Unassembled WGS sequence"/>
</dbReference>
<evidence type="ECO:0008006" key="3">
    <source>
        <dbReference type="Google" id="ProtNLM"/>
    </source>
</evidence>
<dbReference type="GeneID" id="79809288"/>
<evidence type="ECO:0000313" key="2">
    <source>
        <dbReference type="Proteomes" id="UP000004829"/>
    </source>
</evidence>
<dbReference type="PROSITE" id="PS51257">
    <property type="entry name" value="PROKAR_LIPOPROTEIN"/>
    <property type="match status" value="1"/>
</dbReference>
<reference evidence="2" key="1">
    <citation type="journal article" date="2012" name="J. Bacteriol.">
        <title>Draft Genome Sequence of Fusobacterium nucleatum ChDC F128, Isolated from a Periodontitis Lesion.</title>
        <authorList>
            <person name="Park S.N."/>
            <person name="Kong S.W."/>
            <person name="Kim H.S."/>
            <person name="Park M.S."/>
            <person name="Lee J.W."/>
            <person name="Cho E."/>
            <person name="Lim Y.K."/>
            <person name="Choi M.H."/>
            <person name="Chang Y.H."/>
            <person name="Shin J.H."/>
            <person name="Park H.S."/>
            <person name="Choi S.H."/>
            <person name="Kook J.K."/>
        </authorList>
    </citation>
    <scope>NUCLEOTIDE SEQUENCE [LARGE SCALE GENOMIC DNA]</scope>
    <source>
        <strain evidence="2">ChDC F128</strain>
    </source>
</reference>
<gene>
    <name evidence="1" type="ORF">B437_07127</name>
</gene>
<dbReference type="RefSeq" id="WP_005917989.1">
    <property type="nucleotide sequence ID" value="NZ_ALVD01000005.1"/>
</dbReference>
<dbReference type="EMBL" id="ALVD01000005">
    <property type="protein sequence ID" value="EJU07428.1"/>
    <property type="molecule type" value="Genomic_DNA"/>
</dbReference>
<protein>
    <recommendedName>
        <fullName evidence="3">Lipoprotein</fullName>
    </recommendedName>
</protein>
<accession>A0ABN0GZT3</accession>